<proteinExistence type="predicted"/>
<dbReference type="RefSeq" id="WP_194931198.1">
    <property type="nucleotide sequence ID" value="NZ_JADLZT010000006.1"/>
</dbReference>
<organism evidence="1 2">
    <name type="scientific">Lysobacter niastensis</name>
    <dbReference type="NCBI Taxonomy" id="380629"/>
    <lineage>
        <taxon>Bacteria</taxon>
        <taxon>Pseudomonadati</taxon>
        <taxon>Pseudomonadota</taxon>
        <taxon>Gammaproteobacteria</taxon>
        <taxon>Lysobacterales</taxon>
        <taxon>Lysobacteraceae</taxon>
        <taxon>Lysobacter</taxon>
    </lineage>
</organism>
<keyword evidence="2" id="KW-1185">Reference proteome</keyword>
<comment type="caution">
    <text evidence="1">The sequence shown here is derived from an EMBL/GenBank/DDBJ whole genome shotgun (WGS) entry which is preliminary data.</text>
</comment>
<evidence type="ECO:0000313" key="1">
    <source>
        <dbReference type="EMBL" id="MBF6024585.1"/>
    </source>
</evidence>
<reference evidence="1 2" key="1">
    <citation type="submission" date="2020-11" db="EMBL/GenBank/DDBJ databases">
        <title>Draft Genome Sequence and Secondary Metabolite Biosynthetic Potential of the Lysobacter niastensis Type strain DSM 18481.</title>
        <authorList>
            <person name="Turrini P."/>
            <person name="Artuso I."/>
            <person name="Tescari M."/>
            <person name="Lugli G.A."/>
            <person name="Frangipani E."/>
            <person name="Ventura M."/>
            <person name="Visca P."/>
        </authorList>
    </citation>
    <scope>NUCLEOTIDE SEQUENCE [LARGE SCALE GENOMIC DNA]</scope>
    <source>
        <strain evidence="1 2">DSM 18481</strain>
    </source>
</reference>
<gene>
    <name evidence="1" type="ORF">IU514_11145</name>
</gene>
<dbReference type="Proteomes" id="UP001429984">
    <property type="component" value="Unassembled WGS sequence"/>
</dbReference>
<dbReference type="EMBL" id="JADLZT010000006">
    <property type="protein sequence ID" value="MBF6024585.1"/>
    <property type="molecule type" value="Genomic_DNA"/>
</dbReference>
<evidence type="ECO:0000313" key="2">
    <source>
        <dbReference type="Proteomes" id="UP001429984"/>
    </source>
</evidence>
<name>A0ABS0BBS7_9GAMM</name>
<accession>A0ABS0BBS7</accession>
<protein>
    <recommendedName>
        <fullName evidence="3">STAS/SEC14 domain-containing protein</fullName>
    </recommendedName>
</protein>
<evidence type="ECO:0008006" key="3">
    <source>
        <dbReference type="Google" id="ProtNLM"/>
    </source>
</evidence>
<sequence>MEDLERKDGYALFRPVGAYTFPQAVQAVADAIAQVRDEGIGKLLAVGTAIHGFDPPSVAERHQMVREWADVSQGRVAVALVMPAAFHDPEKFGVMAARNFGLTLEVFLSEDDAIAWLQDPH</sequence>